<dbReference type="Gene3D" id="3.30.1490.110">
    <property type="match status" value="1"/>
</dbReference>
<comment type="function">
    <text evidence="5 6">Cell division protein that is involved in the assembly of the Z ring. May serve as a membrane anchor for the Z ring.</text>
</comment>
<comment type="subunit">
    <text evidence="5">Self-interacts. Interacts with FtsZ.</text>
</comment>
<comment type="similarity">
    <text evidence="5 6">Belongs to the FtsA/MreB family.</text>
</comment>
<evidence type="ECO:0000256" key="1">
    <source>
        <dbReference type="ARBA" id="ARBA00022475"/>
    </source>
</evidence>
<feature type="domain" description="SHS2" evidence="8">
    <location>
        <begin position="7"/>
        <end position="195"/>
    </location>
</feature>
<organism evidence="9 10">
    <name type="scientific">candidate division CPR3 bacterium GW2011_GWF2_35_18</name>
    <dbReference type="NCBI Taxonomy" id="1618350"/>
    <lineage>
        <taxon>Bacteria</taxon>
        <taxon>Bacteria division CPR3</taxon>
    </lineage>
</organism>
<feature type="region of interest" description="Disordered" evidence="7">
    <location>
        <begin position="270"/>
        <end position="294"/>
    </location>
</feature>
<proteinExistence type="inferred from homology"/>
<keyword evidence="4 5" id="KW-0131">Cell cycle</keyword>
<dbReference type="Pfam" id="PF14450">
    <property type="entry name" value="FtsA"/>
    <property type="match status" value="2"/>
</dbReference>
<dbReference type="InterPro" id="IPR003494">
    <property type="entry name" value="SHS2_FtsA"/>
</dbReference>
<dbReference type="SMART" id="SM00842">
    <property type="entry name" value="FtsA"/>
    <property type="match status" value="1"/>
</dbReference>
<dbReference type="Pfam" id="PF02491">
    <property type="entry name" value="SHS2_FTSA"/>
    <property type="match status" value="1"/>
</dbReference>
<reference evidence="9 10" key="1">
    <citation type="journal article" date="2015" name="Nature">
        <title>rRNA introns, odd ribosomes, and small enigmatic genomes across a large radiation of phyla.</title>
        <authorList>
            <person name="Brown C.T."/>
            <person name="Hug L.A."/>
            <person name="Thomas B.C."/>
            <person name="Sharon I."/>
            <person name="Castelle C.J."/>
            <person name="Singh A."/>
            <person name="Wilkins M.J."/>
            <person name="Williams K.H."/>
            <person name="Banfield J.F."/>
        </authorList>
    </citation>
    <scope>NUCLEOTIDE SEQUENCE [LARGE SCALE GENOMIC DNA]</scope>
</reference>
<dbReference type="GO" id="GO:0043093">
    <property type="term" value="P:FtsZ-dependent cytokinesis"/>
    <property type="evidence" value="ECO:0007669"/>
    <property type="project" value="UniProtKB-UniRule"/>
</dbReference>
<dbReference type="Gene3D" id="3.30.420.40">
    <property type="match status" value="2"/>
</dbReference>
<dbReference type="Proteomes" id="UP000034581">
    <property type="component" value="Unassembled WGS sequence"/>
</dbReference>
<evidence type="ECO:0000256" key="5">
    <source>
        <dbReference type="HAMAP-Rule" id="MF_02033"/>
    </source>
</evidence>
<protein>
    <recommendedName>
        <fullName evidence="5 6">Cell division protein FtsA</fullName>
    </recommendedName>
</protein>
<accession>A0A0G0ESG1</accession>
<dbReference type="CDD" id="cd24048">
    <property type="entry name" value="ASKHA_NBD_FtsA"/>
    <property type="match status" value="1"/>
</dbReference>
<evidence type="ECO:0000313" key="9">
    <source>
        <dbReference type="EMBL" id="KKP70267.1"/>
    </source>
</evidence>
<dbReference type="SUPFAM" id="SSF53067">
    <property type="entry name" value="Actin-like ATPase domain"/>
    <property type="match status" value="2"/>
</dbReference>
<dbReference type="PANTHER" id="PTHR32432:SF4">
    <property type="entry name" value="CELL DIVISION PROTEIN FTSA"/>
    <property type="match status" value="1"/>
</dbReference>
<dbReference type="PATRIC" id="fig|1618350.3.peg.184"/>
<feature type="compositionally biased region" description="Basic and acidic residues" evidence="7">
    <location>
        <begin position="275"/>
        <end position="294"/>
    </location>
</feature>
<dbReference type="PIRSF" id="PIRSF003101">
    <property type="entry name" value="FtsA"/>
    <property type="match status" value="1"/>
</dbReference>
<name>A0A0G0ESG1_UNCC3</name>
<evidence type="ECO:0000256" key="3">
    <source>
        <dbReference type="ARBA" id="ARBA00023136"/>
    </source>
</evidence>
<dbReference type="EMBL" id="LBQB01000001">
    <property type="protein sequence ID" value="KKP70267.1"/>
    <property type="molecule type" value="Genomic_DNA"/>
</dbReference>
<dbReference type="InterPro" id="IPR043129">
    <property type="entry name" value="ATPase_NBD"/>
</dbReference>
<comment type="caution">
    <text evidence="9">The sequence shown here is derived from an EMBL/GenBank/DDBJ whole genome shotgun (WGS) entry which is preliminary data.</text>
</comment>
<gene>
    <name evidence="5" type="primary">ftsA</name>
    <name evidence="9" type="ORF">UR67_C0001G0176</name>
</gene>
<keyword evidence="2 5" id="KW-0132">Cell division</keyword>
<evidence type="ECO:0000313" key="10">
    <source>
        <dbReference type="Proteomes" id="UP000034581"/>
    </source>
</evidence>
<evidence type="ECO:0000256" key="6">
    <source>
        <dbReference type="PIRNR" id="PIRNR003101"/>
    </source>
</evidence>
<evidence type="ECO:0000259" key="8">
    <source>
        <dbReference type="SMART" id="SM00842"/>
    </source>
</evidence>
<dbReference type="PANTHER" id="PTHR32432">
    <property type="entry name" value="CELL DIVISION PROTEIN FTSA-RELATED"/>
    <property type="match status" value="1"/>
</dbReference>
<evidence type="ECO:0000256" key="2">
    <source>
        <dbReference type="ARBA" id="ARBA00022618"/>
    </source>
</evidence>
<dbReference type="AlphaFoldDB" id="A0A0G0ESG1"/>
<comment type="subcellular location">
    <subcellularLocation>
        <location evidence="5">Cell membrane</location>
        <topology evidence="5">Peripheral membrane protein</topology>
        <orientation evidence="5">Cytoplasmic side</orientation>
    </subcellularLocation>
    <text evidence="5">Localizes to the Z ring in an FtsZ-dependent manner. Targeted to the membrane through a conserved C-terminal amphipathic helix.</text>
</comment>
<keyword evidence="3 5" id="KW-0472">Membrane</keyword>
<dbReference type="STRING" id="1618350.UR67_C0001G0176"/>
<dbReference type="GO" id="GO:0032153">
    <property type="term" value="C:cell division site"/>
    <property type="evidence" value="ECO:0007669"/>
    <property type="project" value="UniProtKB-UniRule"/>
</dbReference>
<dbReference type="InterPro" id="IPR020823">
    <property type="entry name" value="Cell_div_FtsA"/>
</dbReference>
<sequence length="437" mass="46464">MAKERIVVGIDIGTSKVSTIIASVTEEEQVSVIGVSTVESKGIKKGVVVDIDRAVDSISMSLEGAERMAGYAVSKAFVSVGGNHIASLNSHGVVAISNPSGEIGHDDISRVTEAARAISIPSSREIIHVLPRSFIVDSQDGVHDPVGMSGVRLEVETHIVSGATTSMRNLVKCVQQVGVDVEDLVFTALASSYSTISDTEKELGVVLVDIGGGTTSINIFVEGSVAYSSVLPIGGRNITNDLAIGLRTSLDQAEKVKIFLGEQKEKIAYPESNDLNDHKKESRKEKQDRRKKEDEIDISDLGLPEIKSVSYEFLVNGIIKARLKEIMVLIENEIKKSGYSKNLPAGLVFTGGTAKIIGLKELSKEVLPMPVRIASPEGVSGLIDEIQSPAYATSVGLILFGIKSDGNKAIMAPIGVGLSQVKGVFGKVGNWVKSFLP</sequence>
<evidence type="ECO:0000256" key="4">
    <source>
        <dbReference type="ARBA" id="ARBA00023306"/>
    </source>
</evidence>
<dbReference type="InterPro" id="IPR050696">
    <property type="entry name" value="FtsA/MreB"/>
</dbReference>
<keyword evidence="1 5" id="KW-1003">Cell membrane</keyword>
<evidence type="ECO:0000256" key="7">
    <source>
        <dbReference type="SAM" id="MobiDB-lite"/>
    </source>
</evidence>
<dbReference type="HAMAP" id="MF_02033">
    <property type="entry name" value="FtsA"/>
    <property type="match status" value="1"/>
</dbReference>
<dbReference type="GO" id="GO:0009898">
    <property type="term" value="C:cytoplasmic side of plasma membrane"/>
    <property type="evidence" value="ECO:0007669"/>
    <property type="project" value="UniProtKB-UniRule"/>
</dbReference>
<dbReference type="NCBIfam" id="TIGR01174">
    <property type="entry name" value="ftsA"/>
    <property type="match status" value="1"/>
</dbReference>